<dbReference type="GO" id="GO:0008080">
    <property type="term" value="F:N-acetyltransferase activity"/>
    <property type="evidence" value="ECO:0000318"/>
    <property type="project" value="GO_Central"/>
</dbReference>
<dbReference type="SUPFAM" id="SSF55729">
    <property type="entry name" value="Acyl-CoA N-acyltransferases (Nat)"/>
    <property type="match status" value="1"/>
</dbReference>
<dbReference type="InterPro" id="IPR000182">
    <property type="entry name" value="GNAT_dom"/>
</dbReference>
<dbReference type="Pfam" id="PF00583">
    <property type="entry name" value="Acetyltransf_1"/>
    <property type="match status" value="1"/>
</dbReference>
<keyword evidence="4 10" id="KW-1133">Transmembrane helix</keyword>
<evidence type="ECO:0000256" key="6">
    <source>
        <dbReference type="ARBA" id="ARBA00023315"/>
    </source>
</evidence>
<evidence type="ECO:0000256" key="3">
    <source>
        <dbReference type="ARBA" id="ARBA00022692"/>
    </source>
</evidence>
<keyword evidence="12" id="KW-1185">Reference proteome</keyword>
<evidence type="ECO:0000313" key="15">
    <source>
        <dbReference type="RefSeq" id="XP_041425393.1"/>
    </source>
</evidence>
<evidence type="ECO:0000313" key="13">
    <source>
        <dbReference type="RefSeq" id="XP_018081678.1"/>
    </source>
</evidence>
<evidence type="ECO:0000313" key="14">
    <source>
        <dbReference type="RefSeq" id="XP_018081679.1"/>
    </source>
</evidence>
<evidence type="ECO:0000256" key="4">
    <source>
        <dbReference type="ARBA" id="ARBA00022989"/>
    </source>
</evidence>
<dbReference type="STRING" id="8355.A0A1L8FMU8"/>
<dbReference type="PANTHER" id="PTHR13947">
    <property type="entry name" value="GNAT FAMILY N-ACETYLTRANSFERASE"/>
    <property type="match status" value="1"/>
</dbReference>
<proteinExistence type="inferred from homology"/>
<evidence type="ECO:0000256" key="2">
    <source>
        <dbReference type="ARBA" id="ARBA00022679"/>
    </source>
</evidence>
<keyword evidence="6" id="KW-0012">Acyltransferase</keyword>
<dbReference type="AGR" id="Xenbase:XB-GENE-6487304"/>
<dbReference type="InterPro" id="IPR050769">
    <property type="entry name" value="NAT_camello-type"/>
</dbReference>
<dbReference type="GeneID" id="108696649"/>
<comment type="function">
    <text evidence="7">Probable acetyltransferase.</text>
</comment>
<organism evidence="13">
    <name type="scientific">Xenopus laevis</name>
    <name type="common">African clawed frog</name>
    <dbReference type="NCBI Taxonomy" id="8355"/>
    <lineage>
        <taxon>Eukaryota</taxon>
        <taxon>Metazoa</taxon>
        <taxon>Chordata</taxon>
        <taxon>Craniata</taxon>
        <taxon>Vertebrata</taxon>
        <taxon>Euteleostomi</taxon>
        <taxon>Amphibia</taxon>
        <taxon>Batrachia</taxon>
        <taxon>Anura</taxon>
        <taxon>Pipoidea</taxon>
        <taxon>Pipidae</taxon>
        <taxon>Xenopodinae</taxon>
        <taxon>Xenopus</taxon>
        <taxon>Xenopus</taxon>
    </lineage>
</organism>
<dbReference type="PROSITE" id="PS51186">
    <property type="entry name" value="GNAT"/>
    <property type="match status" value="1"/>
</dbReference>
<dbReference type="GO" id="GO:0016020">
    <property type="term" value="C:membrane"/>
    <property type="evidence" value="ECO:0007669"/>
    <property type="project" value="UniProtKB-SubCell"/>
</dbReference>
<dbReference type="RefSeq" id="XP_018081678.1">
    <property type="nucleotide sequence ID" value="XM_018226189.2"/>
</dbReference>
<evidence type="ECO:0000259" key="11">
    <source>
        <dbReference type="PROSITE" id="PS51186"/>
    </source>
</evidence>
<dbReference type="PaxDb" id="8355-A0A1L8FMU8"/>
<name>A0A1L8FMU8_XENLA</name>
<accession>A0A1L8FMU8</accession>
<evidence type="ECO:0000256" key="9">
    <source>
        <dbReference type="ARBA" id="ARBA00040241"/>
    </source>
</evidence>
<keyword evidence="2" id="KW-0808">Transferase</keyword>
<evidence type="ECO:0000256" key="10">
    <source>
        <dbReference type="SAM" id="Phobius"/>
    </source>
</evidence>
<dbReference type="OMA" id="PWVAVWG"/>
<reference evidence="13 14" key="1">
    <citation type="submission" date="2022-04" db="UniProtKB">
        <authorList>
            <consortium name="RefSeq"/>
        </authorList>
    </citation>
    <scope>IDENTIFICATION</scope>
    <source>
        <strain evidence="13 14">J_2021</strain>
        <tissue evidence="13 14">Erythrocytes</tissue>
    </source>
</reference>
<protein>
    <recommendedName>
        <fullName evidence="9">Probable N-acetyltransferase 14</fullName>
    </recommendedName>
</protein>
<comment type="subcellular location">
    <subcellularLocation>
        <location evidence="1">Membrane</location>
    </subcellularLocation>
</comment>
<keyword evidence="5 10" id="KW-0472">Membrane</keyword>
<evidence type="ECO:0000256" key="7">
    <source>
        <dbReference type="ARBA" id="ARBA00037582"/>
    </source>
</evidence>
<evidence type="ECO:0000256" key="5">
    <source>
        <dbReference type="ARBA" id="ARBA00023136"/>
    </source>
</evidence>
<dbReference type="RefSeq" id="XP_018081679.1">
    <property type="nucleotide sequence ID" value="XM_018226190.2"/>
</dbReference>
<feature type="transmembrane region" description="Helical" evidence="10">
    <location>
        <begin position="60"/>
        <end position="84"/>
    </location>
</feature>
<dbReference type="Proteomes" id="UP000186698">
    <property type="component" value="Chromosome 7L"/>
</dbReference>
<dbReference type="Bgee" id="108696649">
    <property type="expression patterns" value="Expressed in muscle tissue and 14 other cell types or tissues"/>
</dbReference>
<dbReference type="InterPro" id="IPR016181">
    <property type="entry name" value="Acyl_CoA_acyltransferase"/>
</dbReference>
<dbReference type="KEGG" id="xla:108696649"/>
<feature type="domain" description="N-acetyltransferase" evidence="11">
    <location>
        <begin position="9"/>
        <end position="206"/>
    </location>
</feature>
<dbReference type="RefSeq" id="XP_041425393.1">
    <property type="nucleotide sequence ID" value="XM_041569459.1"/>
</dbReference>
<evidence type="ECO:0000256" key="8">
    <source>
        <dbReference type="ARBA" id="ARBA00038470"/>
    </source>
</evidence>
<sequence length="206" mass="23667">MPFINESQLSVREMREEEAPVVLEMLKDGFKDTENRLILYILTRPMTLLLMAIASSGLRFFLNSFCVALVIPVLLTIVGLKLLLWRSPDLKQIYSYYSIGQRKIWVAVYDQDDICGCVALEPTQDSQSVELKRMSVSRWYRRSGVGTHLLKFFEGHAKKKGFQCIVLYTSVVAKAATGLFMKCGYKVTDGWNWLGYTIVQEFRKDI</sequence>
<dbReference type="OrthoDB" id="41532at2759"/>
<dbReference type="CDD" id="cd04301">
    <property type="entry name" value="NAT_SF"/>
    <property type="match status" value="1"/>
</dbReference>
<dbReference type="Xenbase" id="XB-GENE-6487304">
    <property type="gene designation" value="nat14.L"/>
</dbReference>
<evidence type="ECO:0000313" key="12">
    <source>
        <dbReference type="Proteomes" id="UP000186698"/>
    </source>
</evidence>
<dbReference type="PANTHER" id="PTHR13947:SF51">
    <property type="entry name" value="N-ACETYLTRANSFERASE 14-RELATED"/>
    <property type="match status" value="1"/>
</dbReference>
<evidence type="ECO:0000256" key="1">
    <source>
        <dbReference type="ARBA" id="ARBA00004370"/>
    </source>
</evidence>
<evidence type="ECO:0000313" key="16">
    <source>
        <dbReference type="Xenbase" id="XB-GENE-6487304"/>
    </source>
</evidence>
<dbReference type="CTD" id="108696649"/>
<feature type="transmembrane region" description="Helical" evidence="10">
    <location>
        <begin position="37"/>
        <end position="54"/>
    </location>
</feature>
<keyword evidence="3 10" id="KW-0812">Transmembrane</keyword>
<comment type="similarity">
    <text evidence="8">Belongs to the camello family.</text>
</comment>
<dbReference type="Gene3D" id="3.40.630.30">
    <property type="match status" value="1"/>
</dbReference>
<gene>
    <name evidence="13 14 15 16" type="primary">nat14.L</name>
</gene>
<dbReference type="AlphaFoldDB" id="A0A1L8FMU8"/>